<evidence type="ECO:0000313" key="2">
    <source>
        <dbReference type="Proteomes" id="UP000789366"/>
    </source>
</evidence>
<dbReference type="Proteomes" id="UP000789366">
    <property type="component" value="Unassembled WGS sequence"/>
</dbReference>
<keyword evidence="2" id="KW-1185">Reference proteome</keyword>
<proteinExistence type="predicted"/>
<dbReference type="EMBL" id="CAJVPW010031028">
    <property type="protein sequence ID" value="CAG8725533.1"/>
    <property type="molecule type" value="Genomic_DNA"/>
</dbReference>
<sequence>RCTMSKEREGKLTQIRGQEKKRKDKLTRRESSQRSGKEEYNR</sequence>
<evidence type="ECO:0000313" key="1">
    <source>
        <dbReference type="EMBL" id="CAG8725533.1"/>
    </source>
</evidence>
<organism evidence="1 2">
    <name type="scientific">Cetraspora pellucida</name>
    <dbReference type="NCBI Taxonomy" id="1433469"/>
    <lineage>
        <taxon>Eukaryota</taxon>
        <taxon>Fungi</taxon>
        <taxon>Fungi incertae sedis</taxon>
        <taxon>Mucoromycota</taxon>
        <taxon>Glomeromycotina</taxon>
        <taxon>Glomeromycetes</taxon>
        <taxon>Diversisporales</taxon>
        <taxon>Gigasporaceae</taxon>
        <taxon>Cetraspora</taxon>
    </lineage>
</organism>
<protein>
    <submittedName>
        <fullName evidence="1">763_t:CDS:1</fullName>
    </submittedName>
</protein>
<feature type="non-terminal residue" evidence="1">
    <location>
        <position position="1"/>
    </location>
</feature>
<gene>
    <name evidence="1" type="ORF">SPELUC_LOCUS12731</name>
</gene>
<comment type="caution">
    <text evidence="1">The sequence shown here is derived from an EMBL/GenBank/DDBJ whole genome shotgun (WGS) entry which is preliminary data.</text>
</comment>
<accession>A0ACA9PVU6</accession>
<feature type="non-terminal residue" evidence="1">
    <location>
        <position position="42"/>
    </location>
</feature>
<reference evidence="1" key="1">
    <citation type="submission" date="2021-06" db="EMBL/GenBank/DDBJ databases">
        <authorList>
            <person name="Kallberg Y."/>
            <person name="Tangrot J."/>
            <person name="Rosling A."/>
        </authorList>
    </citation>
    <scope>NUCLEOTIDE SEQUENCE</scope>
    <source>
        <strain evidence="1">28 12/20/2015</strain>
    </source>
</reference>
<name>A0ACA9PVU6_9GLOM</name>